<keyword evidence="6" id="KW-0963">Cytoplasm</keyword>
<dbReference type="Pfam" id="PF02556">
    <property type="entry name" value="SecB"/>
    <property type="match status" value="1"/>
</dbReference>
<dbReference type="Proteomes" id="UP000632498">
    <property type="component" value="Unassembled WGS sequence"/>
</dbReference>
<dbReference type="Gene3D" id="3.10.420.10">
    <property type="entry name" value="SecB-like"/>
    <property type="match status" value="1"/>
</dbReference>
<accession>A0A917FB77</accession>
<sequence>MADQNEQATEAGEQEAAPFLIHGQYIKDLSFEVPNAPGIFGKMMQNQPDVSVNVDVDAAKLSETQFEVTLKIRADCKVGEDVAFICELAYGGIFELNVPAEHLEPMLLIECPRMLFPFARNIVASTTRDGSFPPMMLNPVDFASMYRARLEALQNQPEAGQA</sequence>
<dbReference type="GO" id="GO:0051262">
    <property type="term" value="P:protein tetramerization"/>
    <property type="evidence" value="ECO:0007669"/>
    <property type="project" value="InterPro"/>
</dbReference>
<evidence type="ECO:0000256" key="5">
    <source>
        <dbReference type="ARBA" id="ARBA00023186"/>
    </source>
</evidence>
<comment type="subcellular location">
    <subcellularLocation>
        <location evidence="6">Cytoplasm</location>
    </subcellularLocation>
</comment>
<evidence type="ECO:0000256" key="2">
    <source>
        <dbReference type="ARBA" id="ARBA00022448"/>
    </source>
</evidence>
<evidence type="ECO:0000313" key="8">
    <source>
        <dbReference type="Proteomes" id="UP000632498"/>
    </source>
</evidence>
<comment type="function">
    <text evidence="6">One of the proteins required for the normal export of preproteins out of the cell cytoplasm. It is a molecular chaperone that binds to a subset of precursor proteins, maintaining them in a translocation-competent state. It also specifically binds to its receptor SecA.</text>
</comment>
<protein>
    <recommendedName>
        <fullName evidence="6">Protein-export protein SecB</fullName>
    </recommendedName>
</protein>
<evidence type="ECO:0000256" key="4">
    <source>
        <dbReference type="ARBA" id="ARBA00023010"/>
    </source>
</evidence>
<keyword evidence="4 6" id="KW-0811">Translocation</keyword>
<comment type="caution">
    <text evidence="7">The sequence shown here is derived from an EMBL/GenBank/DDBJ whole genome shotgun (WGS) entry which is preliminary data.</text>
</comment>
<dbReference type="PANTHER" id="PTHR36918">
    <property type="match status" value="1"/>
</dbReference>
<gene>
    <name evidence="6 7" type="primary">secB</name>
    <name evidence="7" type="ORF">GCM10011332_11020</name>
</gene>
<evidence type="ECO:0000256" key="3">
    <source>
        <dbReference type="ARBA" id="ARBA00022927"/>
    </source>
</evidence>
<evidence type="ECO:0000313" key="7">
    <source>
        <dbReference type="EMBL" id="GGF59199.1"/>
    </source>
</evidence>
<organism evidence="7 8">
    <name type="scientific">Terasakiella brassicae</name>
    <dbReference type="NCBI Taxonomy" id="1634917"/>
    <lineage>
        <taxon>Bacteria</taxon>
        <taxon>Pseudomonadati</taxon>
        <taxon>Pseudomonadota</taxon>
        <taxon>Alphaproteobacteria</taxon>
        <taxon>Rhodospirillales</taxon>
        <taxon>Terasakiellaceae</taxon>
        <taxon>Terasakiella</taxon>
    </lineage>
</organism>
<dbReference type="GO" id="GO:0005737">
    <property type="term" value="C:cytoplasm"/>
    <property type="evidence" value="ECO:0007669"/>
    <property type="project" value="UniProtKB-SubCell"/>
</dbReference>
<dbReference type="GO" id="GO:0051082">
    <property type="term" value="F:unfolded protein binding"/>
    <property type="evidence" value="ECO:0007669"/>
    <property type="project" value="InterPro"/>
</dbReference>
<keyword evidence="3 6" id="KW-0653">Protein transport</keyword>
<comment type="similarity">
    <text evidence="1 6">Belongs to the SecB family.</text>
</comment>
<dbReference type="NCBIfam" id="NF004392">
    <property type="entry name" value="PRK05751.1-3"/>
    <property type="match status" value="1"/>
</dbReference>
<dbReference type="GO" id="GO:0006457">
    <property type="term" value="P:protein folding"/>
    <property type="evidence" value="ECO:0007669"/>
    <property type="project" value="UniProtKB-UniRule"/>
</dbReference>
<keyword evidence="5 6" id="KW-0143">Chaperone</keyword>
<comment type="subunit">
    <text evidence="6">Homotetramer, a dimer of dimers. One homotetramer interacts with 1 SecA dimer.</text>
</comment>
<dbReference type="HAMAP" id="MF_00821">
    <property type="entry name" value="SecB"/>
    <property type="match status" value="1"/>
</dbReference>
<dbReference type="InterPro" id="IPR003708">
    <property type="entry name" value="SecB"/>
</dbReference>
<evidence type="ECO:0000256" key="1">
    <source>
        <dbReference type="ARBA" id="ARBA00009990"/>
    </source>
</evidence>
<dbReference type="EMBL" id="BMHV01000006">
    <property type="protein sequence ID" value="GGF59199.1"/>
    <property type="molecule type" value="Genomic_DNA"/>
</dbReference>
<dbReference type="InterPro" id="IPR035958">
    <property type="entry name" value="SecB-like_sf"/>
</dbReference>
<dbReference type="PANTHER" id="PTHR36918:SF1">
    <property type="entry name" value="PROTEIN-EXPORT PROTEIN SECB"/>
    <property type="match status" value="1"/>
</dbReference>
<dbReference type="SUPFAM" id="SSF54611">
    <property type="entry name" value="SecB-like"/>
    <property type="match status" value="1"/>
</dbReference>
<name>A0A917FB77_9PROT</name>
<dbReference type="NCBIfam" id="TIGR00809">
    <property type="entry name" value="secB"/>
    <property type="match status" value="1"/>
</dbReference>
<evidence type="ECO:0000256" key="6">
    <source>
        <dbReference type="HAMAP-Rule" id="MF_00821"/>
    </source>
</evidence>
<keyword evidence="2 6" id="KW-0813">Transport</keyword>
<proteinExistence type="inferred from homology"/>
<dbReference type="RefSeq" id="WP_188662572.1">
    <property type="nucleotide sequence ID" value="NZ_BMHV01000006.1"/>
</dbReference>
<keyword evidence="8" id="KW-1185">Reference proteome</keyword>
<reference evidence="7" key="2">
    <citation type="submission" date="2020-09" db="EMBL/GenBank/DDBJ databases">
        <authorList>
            <person name="Sun Q."/>
            <person name="Zhou Y."/>
        </authorList>
    </citation>
    <scope>NUCLEOTIDE SEQUENCE</scope>
    <source>
        <strain evidence="7">CGMCC 1.15254</strain>
    </source>
</reference>
<dbReference type="GO" id="GO:0015031">
    <property type="term" value="P:protein transport"/>
    <property type="evidence" value="ECO:0007669"/>
    <property type="project" value="UniProtKB-UniRule"/>
</dbReference>
<dbReference type="AlphaFoldDB" id="A0A917FB77"/>
<dbReference type="PRINTS" id="PR01594">
    <property type="entry name" value="SECBCHAPRONE"/>
</dbReference>
<reference evidence="7" key="1">
    <citation type="journal article" date="2014" name="Int. J. Syst. Evol. Microbiol.">
        <title>Complete genome sequence of Corynebacterium casei LMG S-19264T (=DSM 44701T), isolated from a smear-ripened cheese.</title>
        <authorList>
            <consortium name="US DOE Joint Genome Institute (JGI-PGF)"/>
            <person name="Walter F."/>
            <person name="Albersmeier A."/>
            <person name="Kalinowski J."/>
            <person name="Ruckert C."/>
        </authorList>
    </citation>
    <scope>NUCLEOTIDE SEQUENCE</scope>
    <source>
        <strain evidence="7">CGMCC 1.15254</strain>
    </source>
</reference>